<dbReference type="EMBL" id="JAKWBI020000348">
    <property type="protein sequence ID" value="KAJ2896171.1"/>
    <property type="molecule type" value="Genomic_DNA"/>
</dbReference>
<comment type="caution">
    <text evidence="3">The sequence shown here is derived from an EMBL/GenBank/DDBJ whole genome shotgun (WGS) entry which is preliminary data.</text>
</comment>
<evidence type="ECO:0000256" key="2">
    <source>
        <dbReference type="SAM" id="MobiDB-lite"/>
    </source>
</evidence>
<organism evidence="3 4">
    <name type="scientific">Zalerion maritima</name>
    <dbReference type="NCBI Taxonomy" id="339359"/>
    <lineage>
        <taxon>Eukaryota</taxon>
        <taxon>Fungi</taxon>
        <taxon>Dikarya</taxon>
        <taxon>Ascomycota</taxon>
        <taxon>Pezizomycotina</taxon>
        <taxon>Sordariomycetes</taxon>
        <taxon>Lulworthiomycetidae</taxon>
        <taxon>Lulworthiales</taxon>
        <taxon>Lulworthiaceae</taxon>
        <taxon>Zalerion</taxon>
    </lineage>
</organism>
<dbReference type="PANTHER" id="PTHR35870">
    <property type="entry name" value="PROTEIN, PUTATIVE (AFU_ORTHOLOGUE AFUA_5G03330)-RELATED"/>
    <property type="match status" value="1"/>
</dbReference>
<dbReference type="Pfam" id="PF14027">
    <property type="entry name" value="Questin_oxidase"/>
    <property type="match status" value="1"/>
</dbReference>
<name>A0AAD5WNS9_9PEZI</name>
<accession>A0AAD5WNS9</accession>
<gene>
    <name evidence="3" type="ORF">MKZ38_005778</name>
</gene>
<reference evidence="3" key="1">
    <citation type="submission" date="2022-07" db="EMBL/GenBank/DDBJ databases">
        <title>Draft genome sequence of Zalerion maritima ATCC 34329, a (micro)plastics degrading marine fungus.</title>
        <authorList>
            <person name="Paco A."/>
            <person name="Goncalves M.F.M."/>
            <person name="Rocha-Santos T.A.P."/>
            <person name="Alves A."/>
        </authorList>
    </citation>
    <scope>NUCLEOTIDE SEQUENCE</scope>
    <source>
        <strain evidence="3">ATCC 34329</strain>
    </source>
</reference>
<sequence length="469" mass="51508">MASSGATHITVDKTNTGLLHLPQTDDAAFKVSELLQKDMERHHTFFNASGFHNHIVHHLLALFSTGASVPSLEQAFRENSAYQLPSSQPNPSIVSTLSSSSATQPPTEYLGKGTNYSSLLAYFKSELSRLGSIQKTLEEHVFSGSPRAEDMMLRLHAGVFHPLIHMMYGIEFSLPSIVAQALAQAAVHKTNQLGDFFASSESMALSRSRSNTGAKMGPIRSLYEQIRSNEKLATAAKFEDDQKIDGVLSRAGDEILDIVAKVKIDESELEGKVLEMYDNALYMAFGSAGWMKGKKEKVDFFFMHHANSSPFYVSLLPSVSSSSTSPSPASSLPDSIKVRLLEWKLRLDLLQYAARGAPSLSLSYLSSYAPVSSKDAFEKLHFLKDDGHTVKLARAVEIYRHVVAEGKKVSFKSNFSEEGEGKGIDDIWGRIMAMIVDSTSRDGEQKWVRSAGMEGAWKGVPDKDEGGEK</sequence>
<dbReference type="InterPro" id="IPR025337">
    <property type="entry name" value="Questin_oxidase-like"/>
</dbReference>
<feature type="compositionally biased region" description="Low complexity" evidence="2">
    <location>
        <begin position="89"/>
        <end position="107"/>
    </location>
</feature>
<dbReference type="PANTHER" id="PTHR35870:SF1">
    <property type="entry name" value="PROTEIN, PUTATIVE (AFU_ORTHOLOGUE AFUA_5G03330)-RELATED"/>
    <property type="match status" value="1"/>
</dbReference>
<keyword evidence="4" id="KW-1185">Reference proteome</keyword>
<proteinExistence type="predicted"/>
<evidence type="ECO:0000313" key="3">
    <source>
        <dbReference type="EMBL" id="KAJ2896171.1"/>
    </source>
</evidence>
<feature type="region of interest" description="Disordered" evidence="2">
    <location>
        <begin position="81"/>
        <end position="109"/>
    </location>
</feature>
<evidence type="ECO:0000256" key="1">
    <source>
        <dbReference type="ARBA" id="ARBA00023002"/>
    </source>
</evidence>
<keyword evidence="1" id="KW-0560">Oxidoreductase</keyword>
<protein>
    <submittedName>
        <fullName evidence="3">HypA protein</fullName>
    </submittedName>
</protein>
<evidence type="ECO:0000313" key="4">
    <source>
        <dbReference type="Proteomes" id="UP001201980"/>
    </source>
</evidence>
<dbReference type="Proteomes" id="UP001201980">
    <property type="component" value="Unassembled WGS sequence"/>
</dbReference>
<dbReference type="GO" id="GO:0016491">
    <property type="term" value="F:oxidoreductase activity"/>
    <property type="evidence" value="ECO:0007669"/>
    <property type="project" value="UniProtKB-KW"/>
</dbReference>
<dbReference type="AlphaFoldDB" id="A0AAD5WNS9"/>